<reference evidence="1 2" key="1">
    <citation type="submission" date="2023-03" db="EMBL/GenBank/DDBJ databases">
        <title>MT1 and MT2 Draft Genomes of Novel Species.</title>
        <authorList>
            <person name="Venkateswaran K."/>
        </authorList>
    </citation>
    <scope>NUCLEOTIDE SEQUENCE [LARGE SCALE GENOMIC DNA]</scope>
    <source>
        <strain evidence="1 2">IF8SW-P5</strain>
    </source>
</reference>
<dbReference type="EMBL" id="JAROCE010000001">
    <property type="protein sequence ID" value="MFM2719704.1"/>
    <property type="molecule type" value="Genomic_DNA"/>
</dbReference>
<evidence type="ECO:0000313" key="2">
    <source>
        <dbReference type="Proteomes" id="UP001630303"/>
    </source>
</evidence>
<protein>
    <recommendedName>
        <fullName evidence="3">Protein ImuA</fullName>
    </recommendedName>
</protein>
<gene>
    <name evidence="1" type="ORF">P5G46_04225</name>
</gene>
<organism evidence="1 2">
    <name type="scientific">Microbacterium mcarthurae</name>
    <dbReference type="NCBI Taxonomy" id="3035918"/>
    <lineage>
        <taxon>Bacteria</taxon>
        <taxon>Bacillati</taxon>
        <taxon>Actinomycetota</taxon>
        <taxon>Actinomycetes</taxon>
        <taxon>Micrococcales</taxon>
        <taxon>Microbacteriaceae</taxon>
        <taxon>Microbacterium</taxon>
    </lineage>
</organism>
<evidence type="ECO:0008006" key="3">
    <source>
        <dbReference type="Google" id="ProtNLM"/>
    </source>
</evidence>
<dbReference type="Proteomes" id="UP001630303">
    <property type="component" value="Unassembled WGS sequence"/>
</dbReference>
<sequence length="242" mass="25807">MRAIVRDQAQAVPDIHALRDRLERMQGRRMDAPVLPTHPAFTSLLPGGGLRSGSAYAIARSMSLLLALMARPSQDGAWCGVVGMPELGAEAAEKYGLDLDRLVFIPDPGPRWLAVTATIAEVLPVVAVRPPAGANSARGGAEATRLAARLRDRGTVLLVQGPWPQAEAVIDVADPHWTGLGQGHGYLAGRELTVSVRSKRTPTARRARMLLPAADGSIELLGAPTERLVPRESAEYRQRAAG</sequence>
<proteinExistence type="predicted"/>
<accession>A0ABW9GDB0</accession>
<name>A0ABW9GDB0_9MICO</name>
<dbReference type="RefSeq" id="WP_239275026.1">
    <property type="nucleotide sequence ID" value="NZ_JAROCE010000001.1"/>
</dbReference>
<keyword evidence="2" id="KW-1185">Reference proteome</keyword>
<evidence type="ECO:0000313" key="1">
    <source>
        <dbReference type="EMBL" id="MFM2719704.1"/>
    </source>
</evidence>
<comment type="caution">
    <text evidence="1">The sequence shown here is derived from an EMBL/GenBank/DDBJ whole genome shotgun (WGS) entry which is preliminary data.</text>
</comment>